<proteinExistence type="predicted"/>
<dbReference type="SUPFAM" id="SSF48334">
    <property type="entry name" value="DNA repair protein MutS, domain III"/>
    <property type="match status" value="1"/>
</dbReference>
<dbReference type="SMART" id="SM00534">
    <property type="entry name" value="MUTSac"/>
    <property type="match status" value="1"/>
</dbReference>
<dbReference type="EMBL" id="JBHUIV010000034">
    <property type="protein sequence ID" value="MFD2203689.1"/>
    <property type="molecule type" value="Genomic_DNA"/>
</dbReference>
<dbReference type="InterPro" id="IPR036187">
    <property type="entry name" value="DNA_mismatch_repair_MutS_sf"/>
</dbReference>
<evidence type="ECO:0000259" key="5">
    <source>
        <dbReference type="SMART" id="SM00534"/>
    </source>
</evidence>
<keyword evidence="4" id="KW-0812">Transmembrane</keyword>
<dbReference type="SUPFAM" id="SSF52540">
    <property type="entry name" value="P-loop containing nucleoside triphosphate hydrolases"/>
    <property type="match status" value="1"/>
</dbReference>
<keyword evidence="4" id="KW-1133">Transmembrane helix</keyword>
<feature type="transmembrane region" description="Helical" evidence="4">
    <location>
        <begin position="229"/>
        <end position="246"/>
    </location>
</feature>
<feature type="transmembrane region" description="Helical" evidence="4">
    <location>
        <begin position="49"/>
        <end position="69"/>
    </location>
</feature>
<dbReference type="InterPro" id="IPR045076">
    <property type="entry name" value="MutS"/>
</dbReference>
<keyword evidence="1" id="KW-0547">Nucleotide-binding</keyword>
<comment type="caution">
    <text evidence="6">The sequence shown here is derived from an EMBL/GenBank/DDBJ whole genome shotgun (WGS) entry which is preliminary data.</text>
</comment>
<keyword evidence="4" id="KW-0472">Membrane</keyword>
<feature type="transmembrane region" description="Helical" evidence="4">
    <location>
        <begin position="202"/>
        <end position="223"/>
    </location>
</feature>
<keyword evidence="7" id="KW-1185">Reference proteome</keyword>
<evidence type="ECO:0000313" key="7">
    <source>
        <dbReference type="Proteomes" id="UP001597414"/>
    </source>
</evidence>
<dbReference type="PANTHER" id="PTHR11361">
    <property type="entry name" value="DNA MISMATCH REPAIR PROTEIN MUTS FAMILY MEMBER"/>
    <property type="match status" value="1"/>
</dbReference>
<evidence type="ECO:0000313" key="6">
    <source>
        <dbReference type="EMBL" id="MFD2203689.1"/>
    </source>
</evidence>
<name>A0ABW5BDR6_9BACT</name>
<dbReference type="Proteomes" id="UP001597414">
    <property type="component" value="Unassembled WGS sequence"/>
</dbReference>
<keyword evidence="3" id="KW-0238">DNA-binding</keyword>
<evidence type="ECO:0000256" key="4">
    <source>
        <dbReference type="SAM" id="Phobius"/>
    </source>
</evidence>
<gene>
    <name evidence="6" type="ORF">ACFSKV_19090</name>
</gene>
<dbReference type="Gene3D" id="3.40.50.300">
    <property type="entry name" value="P-loop containing nucleotide triphosphate hydrolases"/>
    <property type="match status" value="1"/>
</dbReference>
<evidence type="ECO:0000256" key="1">
    <source>
        <dbReference type="ARBA" id="ARBA00022741"/>
    </source>
</evidence>
<organism evidence="6 7">
    <name type="scientific">Shivajiella indica</name>
    <dbReference type="NCBI Taxonomy" id="872115"/>
    <lineage>
        <taxon>Bacteria</taxon>
        <taxon>Pseudomonadati</taxon>
        <taxon>Bacteroidota</taxon>
        <taxon>Cytophagia</taxon>
        <taxon>Cytophagales</taxon>
        <taxon>Cyclobacteriaceae</taxon>
        <taxon>Shivajiella</taxon>
    </lineage>
</organism>
<dbReference type="InterPro" id="IPR000432">
    <property type="entry name" value="DNA_mismatch_repair_MutS_C"/>
</dbReference>
<evidence type="ECO:0000256" key="3">
    <source>
        <dbReference type="ARBA" id="ARBA00023125"/>
    </source>
</evidence>
<protein>
    <submittedName>
        <fullName evidence="6">DNA mismatch repair protein</fullName>
    </submittedName>
</protein>
<reference evidence="7" key="1">
    <citation type="journal article" date="2019" name="Int. J. Syst. Evol. Microbiol.">
        <title>The Global Catalogue of Microorganisms (GCM) 10K type strain sequencing project: providing services to taxonomists for standard genome sequencing and annotation.</title>
        <authorList>
            <consortium name="The Broad Institute Genomics Platform"/>
            <consortium name="The Broad Institute Genome Sequencing Center for Infectious Disease"/>
            <person name="Wu L."/>
            <person name="Ma J."/>
        </authorList>
    </citation>
    <scope>NUCLEOTIDE SEQUENCE [LARGE SCALE GENOMIC DNA]</scope>
    <source>
        <strain evidence="7">KCTC 19812</strain>
    </source>
</reference>
<feature type="domain" description="DNA mismatch repair proteins mutS family" evidence="5">
    <location>
        <begin position="407"/>
        <end position="580"/>
    </location>
</feature>
<sequence length="584" mass="67601">MKIPENIKNISLGLKNAKRKAFIISVNRLILFFVIISLLIVGLTDQKSILLLLFPLGYTFIWLIIRFNYYTDLQSFLIELERMDEVKQKRAARELNELDPGLDFLDKKHPFCNDLDLFGPHSLFQLINHTVSVSGRQLLADNIKSQINQQSAIENFHATEELRKKEKFLRNFEAIGRAFIKGEKNKAFFYQWLDRNEKWSKVYYIFLALGPLVGMILLLAGAFGFIHTSWIGLWILAGLLFLSIVYKDLHNAALVWPNEGDIKTFRIWSDLLENEFFVSHKLKELHRPFQNGKLSKGLKSLEQVSFMIQNRFNLVYLIFNLLFWLDFFLLWRLKKWKKEFSNDLSHIEGIFDHWQVMVSLASFSNEEELKGDVIWEKDTIIEAKNLHHPLIPPLKSIGNDFILEKNQKTVLLTGSNMSGKTTFMRTVGINMVLVNLGLRPFAEIFQCGPFQLYTSMRNSDSLGESVSSFYAELARIRQILEAAESGIQVFYLMDEILKGTNTIDRVMGSEALIKQLSQTKSKGIISTHDIELSQLEKDLPFLVNSSFHSKIEDREISFDYKLKSGPCPSFNAHKLMELMGIRFQ</sequence>
<dbReference type="Pfam" id="PF00488">
    <property type="entry name" value="MutS_V"/>
    <property type="match status" value="1"/>
</dbReference>
<evidence type="ECO:0000256" key="2">
    <source>
        <dbReference type="ARBA" id="ARBA00022840"/>
    </source>
</evidence>
<dbReference type="RefSeq" id="WP_380806531.1">
    <property type="nucleotide sequence ID" value="NZ_JBHUIV010000034.1"/>
</dbReference>
<dbReference type="InterPro" id="IPR027417">
    <property type="entry name" value="P-loop_NTPase"/>
</dbReference>
<keyword evidence="2" id="KW-0067">ATP-binding</keyword>
<dbReference type="PANTHER" id="PTHR11361:SF99">
    <property type="entry name" value="DNA MISMATCH REPAIR PROTEIN"/>
    <property type="match status" value="1"/>
</dbReference>
<accession>A0ABW5BDR6</accession>
<feature type="transmembrane region" description="Helical" evidence="4">
    <location>
        <begin position="314"/>
        <end position="333"/>
    </location>
</feature>
<feature type="transmembrane region" description="Helical" evidence="4">
    <location>
        <begin position="21"/>
        <end position="43"/>
    </location>
</feature>